<evidence type="ECO:0000256" key="4">
    <source>
        <dbReference type="ARBA" id="ARBA00022723"/>
    </source>
</evidence>
<feature type="compositionally biased region" description="Low complexity" evidence="17">
    <location>
        <begin position="68"/>
        <end position="77"/>
    </location>
</feature>
<accession>A0A9P4YS68</accession>
<feature type="transmembrane region" description="Helical" evidence="16">
    <location>
        <begin position="1467"/>
        <end position="1487"/>
    </location>
</feature>
<name>A0A9P4YS68_9HYPO</name>
<dbReference type="InterPro" id="IPR023299">
    <property type="entry name" value="ATPase_P-typ_cyto_dom_N"/>
</dbReference>
<dbReference type="GO" id="GO:0006892">
    <property type="term" value="P:post-Golgi vesicle-mediated transport"/>
    <property type="evidence" value="ECO:0007669"/>
    <property type="project" value="TreeGrafter"/>
</dbReference>
<evidence type="ECO:0000256" key="16">
    <source>
        <dbReference type="RuleBase" id="RU362033"/>
    </source>
</evidence>
<dbReference type="InterPro" id="IPR008250">
    <property type="entry name" value="ATPase_P-typ_transduc_dom_A_sf"/>
</dbReference>
<evidence type="ECO:0000256" key="13">
    <source>
        <dbReference type="PIRSR" id="PIRSR606539-1"/>
    </source>
</evidence>
<comment type="catalytic activity">
    <reaction evidence="12">
        <text>a 1,2-diacyl-sn-glycero-3-phosphoethanolamine(out) + ATP + H2O = a 1,2-diacyl-sn-glycero-3-phosphoethanolamine(in) + ADP + phosphate + H(+)</text>
        <dbReference type="Rhea" id="RHEA:66132"/>
        <dbReference type="ChEBI" id="CHEBI:15377"/>
        <dbReference type="ChEBI" id="CHEBI:15378"/>
        <dbReference type="ChEBI" id="CHEBI:30616"/>
        <dbReference type="ChEBI" id="CHEBI:43474"/>
        <dbReference type="ChEBI" id="CHEBI:64612"/>
        <dbReference type="ChEBI" id="CHEBI:456216"/>
    </reaction>
    <physiologicalReaction direction="left-to-right" evidence="12">
        <dbReference type="Rhea" id="RHEA:66133"/>
    </physiologicalReaction>
</comment>
<evidence type="ECO:0000256" key="1">
    <source>
        <dbReference type="ARBA" id="ARBA00004141"/>
    </source>
</evidence>
<dbReference type="GO" id="GO:0005524">
    <property type="term" value="F:ATP binding"/>
    <property type="evidence" value="ECO:0007669"/>
    <property type="project" value="UniProtKB-UniRule"/>
</dbReference>
<feature type="binding site" evidence="14">
    <location>
        <position position="765"/>
    </location>
    <ligand>
        <name>ATP</name>
        <dbReference type="ChEBI" id="CHEBI:30616"/>
    </ligand>
</feature>
<feature type="binding site" evidence="15">
    <location>
        <position position="586"/>
    </location>
    <ligand>
        <name>Mg(2+)</name>
        <dbReference type="ChEBI" id="CHEBI:18420"/>
    </ligand>
</feature>
<reference evidence="20" key="1">
    <citation type="submission" date="2020-03" db="EMBL/GenBank/DDBJ databases">
        <title>Site-based positive gene gene selection in Geosmithia morbida across the United States reveals a broad range of putative effectors and factors for local host and environmental adapation.</title>
        <authorList>
            <person name="Onufrak A."/>
            <person name="Murdoch R.W."/>
            <person name="Gazis R."/>
            <person name="Huff M."/>
            <person name="Staton M."/>
            <person name="Klingeman W."/>
            <person name="Hadziabdic D."/>
        </authorList>
    </citation>
    <scope>NUCLEOTIDE SEQUENCE</scope>
    <source>
        <strain evidence="20">1262</strain>
    </source>
</reference>
<evidence type="ECO:0000259" key="19">
    <source>
        <dbReference type="Pfam" id="PF16212"/>
    </source>
</evidence>
<dbReference type="PANTHER" id="PTHR24092:SF174">
    <property type="entry name" value="PHOSPHOLIPID-TRANSPORTING ATPASE DNF3-RELATED"/>
    <property type="match status" value="1"/>
</dbReference>
<dbReference type="Pfam" id="PF13246">
    <property type="entry name" value="Cation_ATPase"/>
    <property type="match status" value="1"/>
</dbReference>
<comment type="similarity">
    <text evidence="2 16">Belongs to the cation transport ATPase (P-type) (TC 3.A.3) family. Type IV subfamily.</text>
</comment>
<dbReference type="EC" id="7.6.2.1" evidence="16"/>
<keyword evidence="7 15" id="KW-0460">Magnesium</keyword>
<feature type="compositionally biased region" description="Basic residues" evidence="17">
    <location>
        <begin position="100"/>
        <end position="112"/>
    </location>
</feature>
<feature type="binding site" evidence="14">
    <location>
        <position position="835"/>
    </location>
    <ligand>
        <name>ATP</name>
        <dbReference type="ChEBI" id="CHEBI:30616"/>
    </ligand>
</feature>
<evidence type="ECO:0000256" key="3">
    <source>
        <dbReference type="ARBA" id="ARBA00022692"/>
    </source>
</evidence>
<feature type="region of interest" description="Disordered" evidence="17">
    <location>
        <begin position="942"/>
        <end position="989"/>
    </location>
</feature>
<dbReference type="InterPro" id="IPR018303">
    <property type="entry name" value="ATPase_P-typ_P_site"/>
</dbReference>
<dbReference type="PROSITE" id="PS00154">
    <property type="entry name" value="ATPASE_E1_E2"/>
    <property type="match status" value="1"/>
</dbReference>
<dbReference type="Gene3D" id="3.40.1110.10">
    <property type="entry name" value="Calcium-transporting ATPase, cytoplasmic domain N"/>
    <property type="match status" value="1"/>
</dbReference>
<dbReference type="InterPro" id="IPR006539">
    <property type="entry name" value="P-type_ATPase_IV"/>
</dbReference>
<feature type="region of interest" description="Disordered" evidence="17">
    <location>
        <begin position="1544"/>
        <end position="1569"/>
    </location>
</feature>
<dbReference type="InterPro" id="IPR032630">
    <property type="entry name" value="P_typ_ATPase_c"/>
</dbReference>
<sequence length="1569" mass="174720">MAAPADDRHDLPQPVMTAPDDESRRRYPQHGQTPSEATSANTYQQQQPPPPLRADDGPSQSTERLSAHPDSAPAASPVRADRTGAAASSVRERFAASMERRKRRKMARKMRRPTAATTFVDRLRRSLAALYQLVVIQTILRRRPLPASEHGRVVPLNPDPSEVGPRGLLDERRGHNKPFISNFIRSSRYTLWTFVPSQLVFQFSKLGNFYFLVVGIIQLVPGLSTVGRWTTIAPLGVFVALSMAKEGYDDWRRYQLDKSENRSPAWVLSGGVRQNPQNRPTKFHGKAWQDDAAAADAAKASQAEEGAAAAAAPAHHQHHHRNWLRIQWQHVQVGDVVRLHRDDPIPADIALLHATGPNGIAYIDTMALDGETNLKSKQACPLFLDRCATMDGLRSTKATVVSEDPNIDLYSYEGKATVDGETLPLTMNNVVYRGSTLRNTTMAIGLVINSGEECKIRMNANKDAKAKKPRMQSSVNRMILVQIVFMLALSAGLTGGYYLWKDPTEDRSFYLDDASVSFGRIFFGYIVMFNVLIPISLYISLEIVKVGQYLLLQDADMYDPISDTPAVVNTTTILENLGQVEYVFSDKTGTLTENVMRFRKMSVVGLPFLHDMNERRDREARQRQIESTQRPRDRYDLTTWKGRSMAAISWTVHKIDRIIQEKGYDERVKEEAQRAAAAAAATATEEEEDAIARADSRPSDGTPGAPAPEPQLRTEDLLDILQRKPNSPFARKAKHFLLCIALCHTCLPELKEDGRLEYQAANPDELALVEAARDLGLIVVDRPVNAIKLQTTDPDTGATKVETYEVLDVIEFSSKRKRMSIIVRMPDGRICVICKGADNVIRERLKLRSIAEQKAEDVSRAADLRRSVEQERALQRRSFQGAAAGDGGLGSASRRSSLALSRRNSYNPYDGRRLAGGPRLSSDMMRLSRPDDLAAWVRMREDDGAAERSGSPRASLDVRGRSPRASVDVRGGAGSRGVSRSPALSRQNSIDQTVDESAILSDGAVFERCFQQVDDFASEGLRTLLYGFRYVDEPSYAEWKEVYHEAETSLVDRRARMEEASDLIEQNLDLVGATAIEDKLQDGVPDTIDKLRRANIKVWMLTGDKRETAINIAHSARLCKPYSSIFILDAAAPTDLESSLRDVVEQLRRGEGSIPHSVLVVDGQTLAAIDESESMSPLFYELVVLVSSVICCRASPSQKADLVQSIRTHVPDTMTLAVGDGANDIGMILASQVGIGISGREGLQAARISDFSVAQFRFLQKLILVHGRWNYLRTGRYILATFWKETFFYLVQAHFQRYNGYTGTSLYESWSLTVFNVLFTSLAVIVPGIFEQDLSADTLLSVPELYTFGQKNLGFNPGMYLGWVVMGCLGSVISWYPTWTFYKKMRSTDDTSLYAMGAVCFTVGVMFINIKLMLLEMHTKTAVVAGAFIITVGGWFMWLSCLSETFEPLMDTYLVSDTFVHNFGDTLIWWTLVLLGLTCLLVLELVVQAIRRIYFPTDVDIMQRIEKTQRKKGVSVCGAAVADEEPEDGAAAFKPEDEDLELQKIANPGGDPAPLQHQTTLQIPEHRHG</sequence>
<feature type="transmembrane region" description="Helical" evidence="16">
    <location>
        <begin position="1360"/>
        <end position="1379"/>
    </location>
</feature>
<keyword evidence="10 16" id="KW-0472">Membrane</keyword>
<feature type="binding site" evidence="14">
    <location>
        <position position="1199"/>
    </location>
    <ligand>
        <name>ATP</name>
        <dbReference type="ChEBI" id="CHEBI:30616"/>
    </ligand>
</feature>
<dbReference type="GO" id="GO:0045332">
    <property type="term" value="P:phospholipid translocation"/>
    <property type="evidence" value="ECO:0007669"/>
    <property type="project" value="TreeGrafter"/>
</dbReference>
<dbReference type="EMBL" id="JAANYQ010000015">
    <property type="protein sequence ID" value="KAF4120671.1"/>
    <property type="molecule type" value="Genomic_DNA"/>
</dbReference>
<feature type="domain" description="P-type ATPase C-terminal" evidence="19">
    <location>
        <begin position="1246"/>
        <end position="1497"/>
    </location>
</feature>
<comment type="cofactor">
    <cofactor evidence="15">
        <name>Mg(2+)</name>
        <dbReference type="ChEBI" id="CHEBI:18420"/>
    </cofactor>
</comment>
<evidence type="ECO:0000256" key="8">
    <source>
        <dbReference type="ARBA" id="ARBA00022967"/>
    </source>
</evidence>
<feature type="binding site" evidence="15">
    <location>
        <position position="1224"/>
    </location>
    <ligand>
        <name>Mg(2+)</name>
        <dbReference type="ChEBI" id="CHEBI:18420"/>
    </ligand>
</feature>
<dbReference type="GeneID" id="55968904"/>
<dbReference type="Gene3D" id="2.70.150.10">
    <property type="entry name" value="Calcium-transporting ATPase, cytoplasmic transduction domain A"/>
    <property type="match status" value="1"/>
</dbReference>
<dbReference type="NCBIfam" id="TIGR01494">
    <property type="entry name" value="ATPase_P-type"/>
    <property type="match status" value="2"/>
</dbReference>
<organism evidence="20 21">
    <name type="scientific">Geosmithia morbida</name>
    <dbReference type="NCBI Taxonomy" id="1094350"/>
    <lineage>
        <taxon>Eukaryota</taxon>
        <taxon>Fungi</taxon>
        <taxon>Dikarya</taxon>
        <taxon>Ascomycota</taxon>
        <taxon>Pezizomycotina</taxon>
        <taxon>Sordariomycetes</taxon>
        <taxon>Hypocreomycetidae</taxon>
        <taxon>Hypocreales</taxon>
        <taxon>Bionectriaceae</taxon>
        <taxon>Geosmithia</taxon>
    </lineage>
</organism>
<dbReference type="SUPFAM" id="SSF81665">
    <property type="entry name" value="Calcium ATPase, transmembrane domain M"/>
    <property type="match status" value="1"/>
</dbReference>
<feature type="binding site" evidence="15">
    <location>
        <position position="588"/>
    </location>
    <ligand>
        <name>Mg(2+)</name>
        <dbReference type="ChEBI" id="CHEBI:18420"/>
    </ligand>
</feature>
<dbReference type="InterPro" id="IPR023298">
    <property type="entry name" value="ATPase_P-typ_TM_dom_sf"/>
</dbReference>
<dbReference type="GO" id="GO:0005802">
    <property type="term" value="C:trans-Golgi network"/>
    <property type="evidence" value="ECO:0007669"/>
    <property type="project" value="TreeGrafter"/>
</dbReference>
<feature type="binding site" evidence="14">
    <location>
        <position position="1103"/>
    </location>
    <ligand>
        <name>ATP</name>
        <dbReference type="ChEBI" id="CHEBI:30616"/>
    </ligand>
</feature>
<evidence type="ECO:0000256" key="2">
    <source>
        <dbReference type="ARBA" id="ARBA00008109"/>
    </source>
</evidence>
<evidence type="ECO:0000256" key="15">
    <source>
        <dbReference type="PIRSR" id="PIRSR606539-3"/>
    </source>
</evidence>
<feature type="binding site" evidence="14">
    <location>
        <position position="1224"/>
    </location>
    <ligand>
        <name>ATP</name>
        <dbReference type="ChEBI" id="CHEBI:30616"/>
    </ligand>
</feature>
<comment type="catalytic activity">
    <reaction evidence="11 16">
        <text>ATP + H2O + phospholipidSide 1 = ADP + phosphate + phospholipidSide 2.</text>
        <dbReference type="EC" id="7.6.2.1"/>
    </reaction>
</comment>
<keyword evidence="8 16" id="KW-1278">Translocase</keyword>
<comment type="subcellular location">
    <subcellularLocation>
        <location evidence="1 16">Membrane</location>
        <topology evidence="1 16">Multi-pass membrane protein</topology>
    </subcellularLocation>
</comment>
<feature type="active site" description="4-aspartylphosphate intermediate" evidence="13">
    <location>
        <position position="586"/>
    </location>
</feature>
<feature type="binding site" evidence="14">
    <location>
        <position position="1104"/>
    </location>
    <ligand>
        <name>ATP</name>
        <dbReference type="ChEBI" id="CHEBI:30616"/>
    </ligand>
</feature>
<keyword evidence="9 16" id="KW-1133">Transmembrane helix</keyword>
<keyword evidence="4 15" id="KW-0479">Metal-binding</keyword>
<feature type="region of interest" description="Disordered" evidence="17">
    <location>
        <begin position="676"/>
        <end position="711"/>
    </location>
</feature>
<dbReference type="SUPFAM" id="SSF81653">
    <property type="entry name" value="Calcium ATPase, transduction domain A"/>
    <property type="match status" value="1"/>
</dbReference>
<dbReference type="PANTHER" id="PTHR24092">
    <property type="entry name" value="PROBABLE PHOSPHOLIPID-TRANSPORTING ATPASE"/>
    <property type="match status" value="1"/>
</dbReference>
<dbReference type="Pfam" id="PF00702">
    <property type="entry name" value="Hydrolase"/>
    <property type="match status" value="1"/>
</dbReference>
<feature type="region of interest" description="Disordered" evidence="17">
    <location>
        <begin position="877"/>
        <end position="925"/>
    </location>
</feature>
<dbReference type="GO" id="GO:0016887">
    <property type="term" value="F:ATP hydrolysis activity"/>
    <property type="evidence" value="ECO:0007669"/>
    <property type="project" value="InterPro"/>
</dbReference>
<dbReference type="GO" id="GO:0000287">
    <property type="term" value="F:magnesium ion binding"/>
    <property type="evidence" value="ECO:0007669"/>
    <property type="project" value="UniProtKB-UniRule"/>
</dbReference>
<feature type="compositionally biased region" description="Basic and acidic residues" evidence="17">
    <location>
        <begin position="1"/>
        <end position="11"/>
    </location>
</feature>
<evidence type="ECO:0000256" key="14">
    <source>
        <dbReference type="PIRSR" id="PIRSR606539-2"/>
    </source>
</evidence>
<feature type="compositionally biased region" description="Polar residues" evidence="17">
    <location>
        <begin position="30"/>
        <end position="46"/>
    </location>
</feature>
<evidence type="ECO:0000256" key="6">
    <source>
        <dbReference type="ARBA" id="ARBA00022840"/>
    </source>
</evidence>
<feature type="transmembrane region" description="Helical" evidence="16">
    <location>
        <begin position="1422"/>
        <end position="1440"/>
    </location>
</feature>
<feature type="compositionally biased region" description="Low complexity" evidence="17">
    <location>
        <begin position="966"/>
        <end position="981"/>
    </location>
</feature>
<feature type="binding site" evidence="15">
    <location>
        <position position="1220"/>
    </location>
    <ligand>
        <name>Mg(2+)</name>
        <dbReference type="ChEBI" id="CHEBI:18420"/>
    </ligand>
</feature>
<dbReference type="OrthoDB" id="377733at2759"/>
<dbReference type="Gene3D" id="3.40.50.1000">
    <property type="entry name" value="HAD superfamily/HAD-like"/>
    <property type="match status" value="1"/>
</dbReference>
<evidence type="ECO:0000256" key="5">
    <source>
        <dbReference type="ARBA" id="ARBA00022741"/>
    </source>
</evidence>
<dbReference type="InterPro" id="IPR036412">
    <property type="entry name" value="HAD-like_sf"/>
</dbReference>
<dbReference type="InterPro" id="IPR032631">
    <property type="entry name" value="P-type_ATPase_N"/>
</dbReference>
<protein>
    <recommendedName>
        <fullName evidence="16">Phospholipid-transporting ATPase</fullName>
        <ecNumber evidence="16">7.6.2.1</ecNumber>
    </recommendedName>
</protein>
<feature type="binding site" evidence="14">
    <location>
        <position position="812"/>
    </location>
    <ligand>
        <name>ATP</name>
        <dbReference type="ChEBI" id="CHEBI:30616"/>
    </ligand>
</feature>
<dbReference type="Pfam" id="PF16212">
    <property type="entry name" value="PhoLip_ATPase_C"/>
    <property type="match status" value="1"/>
</dbReference>
<keyword evidence="3 16" id="KW-0812">Transmembrane</keyword>
<dbReference type="InterPro" id="IPR023214">
    <property type="entry name" value="HAD_sf"/>
</dbReference>
<feature type="compositionally biased region" description="Low complexity" evidence="17">
    <location>
        <begin position="891"/>
        <end position="903"/>
    </location>
</feature>
<feature type="transmembrane region" description="Helical" evidence="16">
    <location>
        <begin position="1391"/>
        <end position="1410"/>
    </location>
</feature>
<evidence type="ECO:0000256" key="12">
    <source>
        <dbReference type="ARBA" id="ARBA00049128"/>
    </source>
</evidence>
<evidence type="ECO:0000256" key="11">
    <source>
        <dbReference type="ARBA" id="ARBA00034036"/>
    </source>
</evidence>
<evidence type="ECO:0000256" key="10">
    <source>
        <dbReference type="ARBA" id="ARBA00023136"/>
    </source>
</evidence>
<feature type="binding site" evidence="14">
    <location>
        <position position="1102"/>
    </location>
    <ligand>
        <name>ATP</name>
        <dbReference type="ChEBI" id="CHEBI:30616"/>
    </ligand>
</feature>
<gene>
    <name evidence="20" type="ORF">GMORB2_2674</name>
</gene>
<feature type="domain" description="P-type ATPase N-terminal" evidence="18">
    <location>
        <begin position="175"/>
        <end position="232"/>
    </location>
</feature>
<dbReference type="GO" id="GO:0140326">
    <property type="term" value="F:ATPase-coupled intramembrane lipid transporter activity"/>
    <property type="evidence" value="ECO:0007669"/>
    <property type="project" value="UniProtKB-EC"/>
</dbReference>
<evidence type="ECO:0000313" key="21">
    <source>
        <dbReference type="Proteomes" id="UP000749293"/>
    </source>
</evidence>
<dbReference type="FunFam" id="3.40.1110.10:FF:000090">
    <property type="entry name" value="Phospholipid-transporting ATPase"/>
    <property type="match status" value="1"/>
</dbReference>
<dbReference type="FunFam" id="3.40.50.1000:FF:000172">
    <property type="entry name" value="Phospholipid-transporting ATPase"/>
    <property type="match status" value="1"/>
</dbReference>
<dbReference type="SUPFAM" id="SSF56784">
    <property type="entry name" value="HAD-like"/>
    <property type="match status" value="1"/>
</dbReference>
<evidence type="ECO:0000256" key="9">
    <source>
        <dbReference type="ARBA" id="ARBA00022989"/>
    </source>
</evidence>
<dbReference type="RefSeq" id="XP_035319323.1">
    <property type="nucleotide sequence ID" value="XM_035464653.1"/>
</dbReference>
<evidence type="ECO:0000313" key="20">
    <source>
        <dbReference type="EMBL" id="KAF4120671.1"/>
    </source>
</evidence>
<feature type="binding site" evidence="14">
    <location>
        <position position="1223"/>
    </location>
    <ligand>
        <name>ATP</name>
        <dbReference type="ChEBI" id="CHEBI:30616"/>
    </ligand>
</feature>
<feature type="binding site" evidence="14">
    <location>
        <position position="586"/>
    </location>
    <ligand>
        <name>ATP</name>
        <dbReference type="ChEBI" id="CHEBI:30616"/>
    </ligand>
</feature>
<comment type="caution">
    <text evidence="20">The sequence shown here is derived from an EMBL/GenBank/DDBJ whole genome shotgun (WGS) entry which is preliminary data.</text>
</comment>
<feature type="binding site" evidence="14">
    <location>
        <position position="1022"/>
    </location>
    <ligand>
        <name>ATP</name>
        <dbReference type="ChEBI" id="CHEBI:30616"/>
    </ligand>
</feature>
<dbReference type="SUPFAM" id="SSF81660">
    <property type="entry name" value="Metal cation-transporting ATPase, ATP-binding domain N"/>
    <property type="match status" value="1"/>
</dbReference>
<dbReference type="GO" id="GO:0005886">
    <property type="term" value="C:plasma membrane"/>
    <property type="evidence" value="ECO:0007669"/>
    <property type="project" value="TreeGrafter"/>
</dbReference>
<evidence type="ECO:0000256" key="17">
    <source>
        <dbReference type="SAM" id="MobiDB-lite"/>
    </source>
</evidence>
<feature type="transmembrane region" description="Helical" evidence="16">
    <location>
        <begin position="520"/>
        <end position="541"/>
    </location>
</feature>
<dbReference type="PRINTS" id="PR00119">
    <property type="entry name" value="CATATPASE"/>
</dbReference>
<keyword evidence="6 14" id="KW-0067">ATP-binding</keyword>
<proteinExistence type="inferred from homology"/>
<feature type="binding site" evidence="14">
    <location>
        <position position="588"/>
    </location>
    <ligand>
        <name>ATP</name>
        <dbReference type="ChEBI" id="CHEBI:30616"/>
    </ligand>
</feature>
<dbReference type="Proteomes" id="UP000749293">
    <property type="component" value="Unassembled WGS sequence"/>
</dbReference>
<feature type="region of interest" description="Disordered" evidence="17">
    <location>
        <begin position="1"/>
        <end position="113"/>
    </location>
</feature>
<keyword evidence="5 14" id="KW-0547">Nucleotide-binding</keyword>
<dbReference type="Pfam" id="PF16209">
    <property type="entry name" value="PhoLip_ATPase_N"/>
    <property type="match status" value="1"/>
</dbReference>
<feature type="region of interest" description="Disordered" evidence="17">
    <location>
        <begin position="294"/>
        <end position="314"/>
    </location>
</feature>
<evidence type="ECO:0000259" key="18">
    <source>
        <dbReference type="Pfam" id="PF16209"/>
    </source>
</evidence>
<keyword evidence="21" id="KW-1185">Reference proteome</keyword>
<feature type="binding site" evidence="14">
    <location>
        <position position="587"/>
    </location>
    <ligand>
        <name>ATP</name>
        <dbReference type="ChEBI" id="CHEBI:30616"/>
    </ligand>
</feature>
<dbReference type="GO" id="GO:0032456">
    <property type="term" value="P:endocytic recycling"/>
    <property type="evidence" value="ECO:0007669"/>
    <property type="project" value="TreeGrafter"/>
</dbReference>
<dbReference type="InterPro" id="IPR001757">
    <property type="entry name" value="P_typ_ATPase"/>
</dbReference>
<evidence type="ECO:0000256" key="7">
    <source>
        <dbReference type="ARBA" id="ARBA00022842"/>
    </source>
</evidence>
<feature type="binding site" evidence="14">
    <location>
        <position position="1193"/>
    </location>
    <ligand>
        <name>ATP</name>
        <dbReference type="ChEBI" id="CHEBI:30616"/>
    </ligand>
</feature>
<feature type="transmembrane region" description="Helical" evidence="16">
    <location>
        <begin position="478"/>
        <end position="500"/>
    </location>
</feature>
<dbReference type="NCBIfam" id="TIGR01652">
    <property type="entry name" value="ATPase-Plipid"/>
    <property type="match status" value="2"/>
</dbReference>